<dbReference type="EMBL" id="SUNJ01011065">
    <property type="protein sequence ID" value="TPP59168.1"/>
    <property type="molecule type" value="Genomic_DNA"/>
</dbReference>
<protein>
    <submittedName>
        <fullName evidence="3">Uncharacterized protein</fullName>
    </submittedName>
</protein>
<name>A0A504YM75_FASGI</name>
<feature type="compositionally biased region" description="Polar residues" evidence="1">
    <location>
        <begin position="433"/>
        <end position="462"/>
    </location>
</feature>
<keyword evidence="4" id="KW-1185">Reference proteome</keyword>
<dbReference type="OrthoDB" id="10605482at2759"/>
<evidence type="ECO:0000256" key="1">
    <source>
        <dbReference type="SAM" id="MobiDB-lite"/>
    </source>
</evidence>
<evidence type="ECO:0000313" key="3">
    <source>
        <dbReference type="EMBL" id="TPP59168.1"/>
    </source>
</evidence>
<organism evidence="3 4">
    <name type="scientific">Fasciola gigantica</name>
    <name type="common">Giant liver fluke</name>
    <dbReference type="NCBI Taxonomy" id="46835"/>
    <lineage>
        <taxon>Eukaryota</taxon>
        <taxon>Metazoa</taxon>
        <taxon>Spiralia</taxon>
        <taxon>Lophotrochozoa</taxon>
        <taxon>Platyhelminthes</taxon>
        <taxon>Trematoda</taxon>
        <taxon>Digenea</taxon>
        <taxon>Plagiorchiida</taxon>
        <taxon>Echinostomata</taxon>
        <taxon>Echinostomatoidea</taxon>
        <taxon>Fasciolidae</taxon>
        <taxon>Fasciola</taxon>
    </lineage>
</organism>
<feature type="region of interest" description="Disordered" evidence="1">
    <location>
        <begin position="433"/>
        <end position="463"/>
    </location>
</feature>
<keyword evidence="2" id="KW-0472">Membrane</keyword>
<evidence type="ECO:0000313" key="4">
    <source>
        <dbReference type="Proteomes" id="UP000316759"/>
    </source>
</evidence>
<gene>
    <name evidence="3" type="ORF">FGIG_06291</name>
</gene>
<sequence length="649" mass="72895">MEDNRPNLTNCVCPYTWKPIDRRSVRHIPNHLNPEIYVGDACQRELDALCEEENIRICLKPHSPQINFALSRGHLNAFVSAQVRMRVTEAQCALRQIELNPVKGIPQWCTMIPWSHGNPACGIDGWYDTMGQFNVMGSVLFNVDQQFNHPDLEKMEYRFHCTSSRFNNSSSTYVRYISPTEAHNIVPVTLNIVDTNRLPLTTVSPASEVHLVAFTDGSRRECPSQVDDAHADLALPRFVFPCETANCLSLEDAKPTSKVIQTNMFPIDRLSLDVTAAISSRPEMKTRKNSNSTFKRGFQISCLIRLCREASWCSQPSWCRNASQSNGKHSTRSPDDFSVTFVTRSVRLLVTERELERKQKDIQKSISDASCSFHSTWCAIHAVLTTVIIPVVAIVLILLTIIGVLLVRVCKSRASAPHTWKYRQSPVFNPNTIPNLTSTSSAPQTQQHLSSVTSLTASNGTSPQPPAVTLPVVANNHLPVCFNQFHSYPSGAMKTRQEHFSDIMSSPATMGMTLLEVNQDRSAVQSESKNVTSLPSKSQHHIIPEPQLVYLNSNTLKPHQRELFLNAENNFKIHPTCIESRQKSKQPPVHRVCTNTASHGLFTNYYCENPTCTRFFSTRHGGQVWETIRTEQSNAQPSGDENKRTVVSL</sequence>
<comment type="caution">
    <text evidence="3">The sequence shown here is derived from an EMBL/GenBank/DDBJ whole genome shotgun (WGS) entry which is preliminary data.</text>
</comment>
<proteinExistence type="predicted"/>
<dbReference type="AlphaFoldDB" id="A0A504YM75"/>
<evidence type="ECO:0000256" key="2">
    <source>
        <dbReference type="SAM" id="Phobius"/>
    </source>
</evidence>
<dbReference type="Proteomes" id="UP000316759">
    <property type="component" value="Unassembled WGS sequence"/>
</dbReference>
<reference evidence="3 4" key="1">
    <citation type="submission" date="2019-04" db="EMBL/GenBank/DDBJ databases">
        <title>Annotation for the trematode Fasciola gigantica.</title>
        <authorList>
            <person name="Choi Y.-J."/>
        </authorList>
    </citation>
    <scope>NUCLEOTIDE SEQUENCE [LARGE SCALE GENOMIC DNA]</scope>
    <source>
        <strain evidence="3">Uganda_cow_1</strain>
    </source>
</reference>
<keyword evidence="2" id="KW-1133">Transmembrane helix</keyword>
<accession>A0A504YM75</accession>
<feature type="transmembrane region" description="Helical" evidence="2">
    <location>
        <begin position="379"/>
        <end position="407"/>
    </location>
</feature>
<keyword evidence="2" id="KW-0812">Transmembrane</keyword>